<comment type="caution">
    <text evidence="2">The sequence shown here is derived from an EMBL/GenBank/DDBJ whole genome shotgun (WGS) entry which is preliminary data.</text>
</comment>
<evidence type="ECO:0008006" key="4">
    <source>
        <dbReference type="Google" id="ProtNLM"/>
    </source>
</evidence>
<evidence type="ECO:0000313" key="2">
    <source>
        <dbReference type="EMBL" id="MFC4103540.1"/>
    </source>
</evidence>
<sequence>MPYRSIDFQVSVPKVTDQSITQQHAIHKAHAEQTKLETDMVKHTEHLRGKNTAVESGGHAHINDHRLKEDTDSKRKGRRKATLASDEEEKNAEVAPKGSKHPYKGKHIDISF</sequence>
<evidence type="ECO:0000256" key="1">
    <source>
        <dbReference type="SAM" id="MobiDB-lite"/>
    </source>
</evidence>
<feature type="region of interest" description="Disordered" evidence="1">
    <location>
        <begin position="50"/>
        <end position="112"/>
    </location>
</feature>
<dbReference type="RefSeq" id="WP_377722127.1">
    <property type="nucleotide sequence ID" value="NZ_JBHSAM010000036.1"/>
</dbReference>
<dbReference type="EMBL" id="JBHSAM010000036">
    <property type="protein sequence ID" value="MFC4103540.1"/>
    <property type="molecule type" value="Genomic_DNA"/>
</dbReference>
<proteinExistence type="predicted"/>
<feature type="compositionally biased region" description="Basic and acidic residues" evidence="1">
    <location>
        <begin position="61"/>
        <end position="74"/>
    </location>
</feature>
<keyword evidence="3" id="KW-1185">Reference proteome</keyword>
<accession>A0ABV8KBW9</accession>
<dbReference type="Proteomes" id="UP001595715">
    <property type="component" value="Unassembled WGS sequence"/>
</dbReference>
<protein>
    <recommendedName>
        <fullName evidence="4">RNA polymerase subunit sigma</fullName>
    </recommendedName>
</protein>
<name>A0ABV8KBW9_9BACL</name>
<gene>
    <name evidence="2" type="ORF">ACFOZ8_28375</name>
</gene>
<reference evidence="3" key="1">
    <citation type="journal article" date="2019" name="Int. J. Syst. Evol. Microbiol.">
        <title>The Global Catalogue of Microorganisms (GCM) 10K type strain sequencing project: providing services to taxonomists for standard genome sequencing and annotation.</title>
        <authorList>
            <consortium name="The Broad Institute Genomics Platform"/>
            <consortium name="The Broad Institute Genome Sequencing Center for Infectious Disease"/>
            <person name="Wu L."/>
            <person name="Ma J."/>
        </authorList>
    </citation>
    <scope>NUCLEOTIDE SEQUENCE [LARGE SCALE GENOMIC DNA]</scope>
    <source>
        <strain evidence="3">IBRC-M 10987</strain>
    </source>
</reference>
<organism evidence="2 3">
    <name type="scientific">Paenibacillus xanthanilyticus</name>
    <dbReference type="NCBI Taxonomy" id="1783531"/>
    <lineage>
        <taxon>Bacteria</taxon>
        <taxon>Bacillati</taxon>
        <taxon>Bacillota</taxon>
        <taxon>Bacilli</taxon>
        <taxon>Bacillales</taxon>
        <taxon>Paenibacillaceae</taxon>
        <taxon>Paenibacillus</taxon>
    </lineage>
</organism>
<evidence type="ECO:0000313" key="3">
    <source>
        <dbReference type="Proteomes" id="UP001595715"/>
    </source>
</evidence>